<sequence length="334" mass="36661">MASQRMTDSQLTPPKDPREAAAWWFARECAGTLTAAQQAALQAWREANPVHDQEYRAVARVWQWADAVPASQLRALAQAPDTGSRRLLSSRRTFAMAGGAACTILALGAGALLYNNWYDGKKIELATAHGERRTETLPDGTRLDLNTNTSLTYRVRNGKRVVELVHGDVMFDVVHDRQHPFYVITAAGTIKVIGTRFNVRVQEPLDVRVAVESGVVSVRAEATPTARSVRLTAAMAARITEAGVGPPAQVDVSELTAWRTGKVVFRNQPLVSVVNEMNRYLPVSISIADPGLERLPVAGVFNVDDGRAFLEALPKSLPLRVVRSERGDVRLFMR</sequence>
<reference evidence="4 5" key="1">
    <citation type="journal article" date="2014" name="Genome Announc.">
        <title>Draft Genome Sequence of Advenella kashmirensis Strain W13003, a Polycyclic Aromatic Hydrocarbon-Degrading Bacterium.</title>
        <authorList>
            <person name="Wang X."/>
            <person name="Jin D."/>
            <person name="Zhou L."/>
            <person name="Wu L."/>
            <person name="An W."/>
            <person name="Zhao L."/>
        </authorList>
    </citation>
    <scope>NUCLEOTIDE SEQUENCE [LARGE SCALE GENOMIC DNA]</scope>
    <source>
        <strain evidence="4 5">W13003</strain>
    </source>
</reference>
<dbReference type="InterPro" id="IPR012373">
    <property type="entry name" value="Ferrdict_sens_TM"/>
</dbReference>
<dbReference type="PANTHER" id="PTHR30273:SF2">
    <property type="entry name" value="PROTEIN FECR"/>
    <property type="match status" value="1"/>
</dbReference>
<feature type="transmembrane region" description="Helical" evidence="1">
    <location>
        <begin position="94"/>
        <end position="114"/>
    </location>
</feature>
<keyword evidence="5" id="KW-1185">Reference proteome</keyword>
<dbReference type="Gene3D" id="3.55.50.30">
    <property type="match status" value="1"/>
</dbReference>
<dbReference type="STRING" id="1424334.W822_11775"/>
<evidence type="ECO:0000256" key="1">
    <source>
        <dbReference type="SAM" id="Phobius"/>
    </source>
</evidence>
<dbReference type="HOGENOM" id="CLU_050192_0_1_4"/>
<feature type="domain" description="FecR N-terminal" evidence="3">
    <location>
        <begin position="19"/>
        <end position="61"/>
    </location>
</feature>
<dbReference type="Gene3D" id="2.60.120.1440">
    <property type="match status" value="1"/>
</dbReference>
<dbReference type="RefSeq" id="WP_024005321.1">
    <property type="nucleotide sequence ID" value="NZ_KI650980.1"/>
</dbReference>
<organism evidence="4 5">
    <name type="scientific">Advenella kashmirensis W13003</name>
    <dbReference type="NCBI Taxonomy" id="1424334"/>
    <lineage>
        <taxon>Bacteria</taxon>
        <taxon>Pseudomonadati</taxon>
        <taxon>Pseudomonadota</taxon>
        <taxon>Betaproteobacteria</taxon>
        <taxon>Burkholderiales</taxon>
        <taxon>Alcaligenaceae</taxon>
    </lineage>
</organism>
<dbReference type="Pfam" id="PF04773">
    <property type="entry name" value="FecR"/>
    <property type="match status" value="1"/>
</dbReference>
<proteinExistence type="predicted"/>
<evidence type="ECO:0000259" key="3">
    <source>
        <dbReference type="Pfam" id="PF16220"/>
    </source>
</evidence>
<evidence type="ECO:0000313" key="4">
    <source>
        <dbReference type="EMBL" id="ETF01493.1"/>
    </source>
</evidence>
<protein>
    <submittedName>
        <fullName evidence="4">Transmembrane sensor</fullName>
    </submittedName>
</protein>
<keyword evidence="1 4" id="KW-0812">Transmembrane</keyword>
<accession>V8QQ68</accession>
<dbReference type="Proteomes" id="UP000018733">
    <property type="component" value="Unassembled WGS sequence"/>
</dbReference>
<dbReference type="eggNOG" id="COG3712">
    <property type="taxonomic scope" value="Bacteria"/>
</dbReference>
<name>V8QQ68_9BURK</name>
<dbReference type="Pfam" id="PF16220">
    <property type="entry name" value="DUF4880"/>
    <property type="match status" value="1"/>
</dbReference>
<dbReference type="InterPro" id="IPR006860">
    <property type="entry name" value="FecR"/>
</dbReference>
<evidence type="ECO:0000313" key="5">
    <source>
        <dbReference type="Proteomes" id="UP000018733"/>
    </source>
</evidence>
<gene>
    <name evidence="4" type="ORF">W822_11775</name>
</gene>
<dbReference type="InterPro" id="IPR032623">
    <property type="entry name" value="FecR_N"/>
</dbReference>
<dbReference type="PANTHER" id="PTHR30273">
    <property type="entry name" value="PERIPLASMIC SIGNAL SENSOR AND SIGMA FACTOR ACTIVATOR FECR-RELATED"/>
    <property type="match status" value="1"/>
</dbReference>
<comment type="caution">
    <text evidence="4">The sequence shown here is derived from an EMBL/GenBank/DDBJ whole genome shotgun (WGS) entry which is preliminary data.</text>
</comment>
<feature type="domain" description="FecR protein" evidence="2">
    <location>
        <begin position="125"/>
        <end position="216"/>
    </location>
</feature>
<dbReference type="AlphaFoldDB" id="V8QQ68"/>
<dbReference type="EMBL" id="AYXT01000010">
    <property type="protein sequence ID" value="ETF01493.1"/>
    <property type="molecule type" value="Genomic_DNA"/>
</dbReference>
<dbReference type="PATRIC" id="fig|1424334.3.peg.2372"/>
<dbReference type="PIRSF" id="PIRSF018266">
    <property type="entry name" value="FecR"/>
    <property type="match status" value="1"/>
</dbReference>
<keyword evidence="1" id="KW-1133">Transmembrane helix</keyword>
<dbReference type="GO" id="GO:0016989">
    <property type="term" value="F:sigma factor antagonist activity"/>
    <property type="evidence" value="ECO:0007669"/>
    <property type="project" value="TreeGrafter"/>
</dbReference>
<keyword evidence="1" id="KW-0472">Membrane</keyword>
<evidence type="ECO:0000259" key="2">
    <source>
        <dbReference type="Pfam" id="PF04773"/>
    </source>
</evidence>